<dbReference type="Proteomes" id="UP000002489">
    <property type="component" value="Unassembled WGS sequence"/>
</dbReference>
<accession>A0A0D2Y0E4</accession>
<organism evidence="1 2">
    <name type="scientific">Fusarium oxysporum (strain Fo5176)</name>
    <name type="common">Fusarium vascular wilt</name>
    <dbReference type="NCBI Taxonomy" id="660025"/>
    <lineage>
        <taxon>Eukaryota</taxon>
        <taxon>Fungi</taxon>
        <taxon>Dikarya</taxon>
        <taxon>Ascomycota</taxon>
        <taxon>Pezizomycotina</taxon>
        <taxon>Sordariomycetes</taxon>
        <taxon>Hypocreomycetidae</taxon>
        <taxon>Hypocreales</taxon>
        <taxon>Nectriaceae</taxon>
        <taxon>Fusarium</taxon>
        <taxon>Fusarium oxysporum species complex</taxon>
    </lineage>
</organism>
<dbReference type="EnsemblFungi" id="FOXG_09732T0">
    <property type="protein sequence ID" value="FOXG_09732P0"/>
    <property type="gene ID" value="FOXG_09732"/>
</dbReference>
<evidence type="ECO:0000313" key="1">
    <source>
        <dbReference type="EnsemblFungi" id="FOXG_09732P0"/>
    </source>
</evidence>
<protein>
    <submittedName>
        <fullName evidence="1">Uncharacterized protein</fullName>
    </submittedName>
</protein>
<proteinExistence type="predicted"/>
<evidence type="ECO:0000313" key="2">
    <source>
        <dbReference type="Proteomes" id="UP000002489"/>
    </source>
</evidence>
<reference evidence="1" key="2">
    <citation type="submission" date="2025-08" db="UniProtKB">
        <authorList>
            <consortium name="EnsemblFungi"/>
        </authorList>
    </citation>
    <scope>IDENTIFICATION</scope>
    <source>
        <strain evidence="1">4287 / CBS 123668 / FGSC 9935 / NRRL 34936</strain>
    </source>
</reference>
<reference evidence="2" key="1">
    <citation type="journal article" date="2012" name="Mol. Plant Microbe Interact.">
        <title>A highly conserved effector in Fusarium oxysporum is required for full virulence on Arabidopsis.</title>
        <authorList>
            <person name="Thatcher L.F."/>
            <person name="Gardiner D.M."/>
            <person name="Kazan K."/>
            <person name="Manners J."/>
        </authorList>
    </citation>
    <scope>NUCLEOTIDE SEQUENCE [LARGE SCALE GENOMIC DNA]</scope>
    <source>
        <strain evidence="2">Fo5176</strain>
    </source>
</reference>
<dbReference type="AlphaFoldDB" id="A0A0D2Y0E4"/>
<sequence length="103" mass="11550">MVDAGPMETVDKSLRISGQHTDGIEMNRGERHHGVDCLGRMQSLFMIKEALVVVTRRSSVSGVFSVTWLFVECCSLVSWLAFDRVAVVLRDALRLGDWAWVVL</sequence>
<name>A0A0D2Y0E4_FUSOF</name>